<evidence type="ECO:0000313" key="2">
    <source>
        <dbReference type="EMBL" id="KAF2397665.1"/>
    </source>
</evidence>
<gene>
    <name evidence="2" type="ORF">EJ06DRAFT_523605</name>
</gene>
<keyword evidence="3" id="KW-1185">Reference proteome</keyword>
<evidence type="ECO:0000313" key="3">
    <source>
        <dbReference type="Proteomes" id="UP000799640"/>
    </source>
</evidence>
<dbReference type="EMBL" id="ML996702">
    <property type="protein sequence ID" value="KAF2397665.1"/>
    <property type="molecule type" value="Genomic_DNA"/>
</dbReference>
<dbReference type="AlphaFoldDB" id="A0A6G1HPI6"/>
<feature type="region of interest" description="Disordered" evidence="1">
    <location>
        <begin position="1"/>
        <end position="119"/>
    </location>
</feature>
<evidence type="ECO:0000256" key="1">
    <source>
        <dbReference type="SAM" id="MobiDB-lite"/>
    </source>
</evidence>
<organism evidence="2 3">
    <name type="scientific">Trichodelitschia bisporula</name>
    <dbReference type="NCBI Taxonomy" id="703511"/>
    <lineage>
        <taxon>Eukaryota</taxon>
        <taxon>Fungi</taxon>
        <taxon>Dikarya</taxon>
        <taxon>Ascomycota</taxon>
        <taxon>Pezizomycotina</taxon>
        <taxon>Dothideomycetes</taxon>
        <taxon>Dothideomycetes incertae sedis</taxon>
        <taxon>Phaeotrichales</taxon>
        <taxon>Phaeotrichaceae</taxon>
        <taxon>Trichodelitschia</taxon>
    </lineage>
</organism>
<dbReference type="OrthoDB" id="3945172at2759"/>
<proteinExistence type="predicted"/>
<name>A0A6G1HPI6_9PEZI</name>
<dbReference type="Proteomes" id="UP000799640">
    <property type="component" value="Unassembled WGS sequence"/>
</dbReference>
<reference evidence="2" key="1">
    <citation type="journal article" date="2020" name="Stud. Mycol.">
        <title>101 Dothideomycetes genomes: a test case for predicting lifestyles and emergence of pathogens.</title>
        <authorList>
            <person name="Haridas S."/>
            <person name="Albert R."/>
            <person name="Binder M."/>
            <person name="Bloem J."/>
            <person name="Labutti K."/>
            <person name="Salamov A."/>
            <person name="Andreopoulos B."/>
            <person name="Baker S."/>
            <person name="Barry K."/>
            <person name="Bills G."/>
            <person name="Bluhm B."/>
            <person name="Cannon C."/>
            <person name="Castanera R."/>
            <person name="Culley D."/>
            <person name="Daum C."/>
            <person name="Ezra D."/>
            <person name="Gonzalez J."/>
            <person name="Henrissat B."/>
            <person name="Kuo A."/>
            <person name="Liang C."/>
            <person name="Lipzen A."/>
            <person name="Lutzoni F."/>
            <person name="Magnuson J."/>
            <person name="Mondo S."/>
            <person name="Nolan M."/>
            <person name="Ohm R."/>
            <person name="Pangilinan J."/>
            <person name="Park H.-J."/>
            <person name="Ramirez L."/>
            <person name="Alfaro M."/>
            <person name="Sun H."/>
            <person name="Tritt A."/>
            <person name="Yoshinaga Y."/>
            <person name="Zwiers L.-H."/>
            <person name="Turgeon B."/>
            <person name="Goodwin S."/>
            <person name="Spatafora J."/>
            <person name="Crous P."/>
            <person name="Grigoriev I."/>
        </authorList>
    </citation>
    <scope>NUCLEOTIDE SEQUENCE</scope>
    <source>
        <strain evidence="2">CBS 262.69</strain>
    </source>
</reference>
<protein>
    <submittedName>
        <fullName evidence="2">Uncharacterized protein</fullName>
    </submittedName>
</protein>
<accession>A0A6G1HPI6</accession>
<feature type="compositionally biased region" description="Basic and acidic residues" evidence="1">
    <location>
        <begin position="89"/>
        <end position="104"/>
    </location>
</feature>
<feature type="compositionally biased region" description="Low complexity" evidence="1">
    <location>
        <begin position="21"/>
        <end position="32"/>
    </location>
</feature>
<sequence>MTISTLSVRAIRSLPTRIASRATTTRPFTTTLRPREDSSHGSSQSKRVATEGYPDSTHATDKKGLDPQSDGSRMAKAAKENGEGGNATEQRDRQQGQKKAKEEFPEAPDTIGMQDEKGR</sequence>